<dbReference type="PROSITE" id="PS51208">
    <property type="entry name" value="AUTOTRANSPORTER"/>
    <property type="match status" value="1"/>
</dbReference>
<protein>
    <submittedName>
        <fullName evidence="3">Outer membrane autotransporter barrel domain-containing protein</fullName>
    </submittedName>
</protein>
<dbReference type="AlphaFoldDB" id="K1JL38"/>
<organism evidence="3 4">
    <name type="scientific">Sutterella wadsworthensis 2_1_59BFAA</name>
    <dbReference type="NCBI Taxonomy" id="742823"/>
    <lineage>
        <taxon>Bacteria</taxon>
        <taxon>Pseudomonadati</taxon>
        <taxon>Pseudomonadota</taxon>
        <taxon>Betaproteobacteria</taxon>
        <taxon>Burkholderiales</taxon>
        <taxon>Sutterellaceae</taxon>
        <taxon>Sutterella</taxon>
    </lineage>
</organism>
<comment type="caution">
    <text evidence="3">The sequence shown here is derived from an EMBL/GenBank/DDBJ whole genome shotgun (WGS) entry which is preliminary data.</text>
</comment>
<feature type="domain" description="Autotransporter" evidence="2">
    <location>
        <begin position="540"/>
        <end position="794"/>
    </location>
</feature>
<dbReference type="PATRIC" id="fig|742823.3.peg.1443"/>
<keyword evidence="1" id="KW-0732">Signal</keyword>
<dbReference type="InterPro" id="IPR006315">
    <property type="entry name" value="OM_autotransptr_brl_dom"/>
</dbReference>
<accession>K1JL38</accession>
<dbReference type="HOGENOM" id="CLU_002318_1_0_4"/>
<dbReference type="EMBL" id="ADMG01000034">
    <property type="protein sequence ID" value="EKB30936.1"/>
    <property type="molecule type" value="Genomic_DNA"/>
</dbReference>
<evidence type="ECO:0000313" key="3">
    <source>
        <dbReference type="EMBL" id="EKB30936.1"/>
    </source>
</evidence>
<dbReference type="OrthoDB" id="9157528at2"/>
<dbReference type="InterPro" id="IPR012332">
    <property type="entry name" value="Autotransporter_pectin_lyase_C"/>
</dbReference>
<reference evidence="3 4" key="1">
    <citation type="submission" date="2012-05" db="EMBL/GenBank/DDBJ databases">
        <title>The Genome Sequence of Sutterella wadsworthensis 2_1_59BFAA.</title>
        <authorList>
            <consortium name="The Broad Institute Genome Sequencing Platform"/>
            <person name="Earl A."/>
            <person name="Ward D."/>
            <person name="Feldgarden M."/>
            <person name="Gevers D."/>
            <person name="Daigneault M."/>
            <person name="Strauss J."/>
            <person name="Allen-Vercoe E."/>
            <person name="Walker B."/>
            <person name="Young S.K."/>
            <person name="Zeng Q."/>
            <person name="Gargeya S."/>
            <person name="Fitzgerald M."/>
            <person name="Haas B."/>
            <person name="Abouelleil A."/>
            <person name="Alvarado L."/>
            <person name="Arachchi H.M."/>
            <person name="Berlin A.M."/>
            <person name="Chapman S.B."/>
            <person name="Goldberg J."/>
            <person name="Griggs A."/>
            <person name="Gujja S."/>
            <person name="Hansen M."/>
            <person name="Howarth C."/>
            <person name="Imamovic A."/>
            <person name="Larimer J."/>
            <person name="McCowen C."/>
            <person name="Montmayeur A."/>
            <person name="Murphy C."/>
            <person name="Neiman D."/>
            <person name="Pearson M."/>
            <person name="Priest M."/>
            <person name="Roberts A."/>
            <person name="Saif S."/>
            <person name="Shea T."/>
            <person name="Sisk P."/>
            <person name="Sykes S."/>
            <person name="Wortman J."/>
            <person name="Nusbaum C."/>
            <person name="Birren B."/>
        </authorList>
    </citation>
    <scope>NUCLEOTIDE SEQUENCE [LARGE SCALE GENOMIC DNA]</scope>
    <source>
        <strain evidence="3 4">2_1_59BFAA</strain>
    </source>
</reference>
<dbReference type="PROSITE" id="PS51257">
    <property type="entry name" value="PROKAR_LIPOPROTEIN"/>
    <property type="match status" value="1"/>
</dbReference>
<dbReference type="Gene3D" id="2.160.20.20">
    <property type="match status" value="1"/>
</dbReference>
<dbReference type="SMART" id="SM00869">
    <property type="entry name" value="Autotransporter"/>
    <property type="match status" value="1"/>
</dbReference>
<proteinExistence type="predicted"/>
<dbReference type="RefSeq" id="WP_005435550.1">
    <property type="nucleotide sequence ID" value="NZ_JH815516.1"/>
</dbReference>
<name>K1JL38_9BURK</name>
<feature type="chain" id="PRO_5003846446" evidence="1">
    <location>
        <begin position="22"/>
        <end position="794"/>
    </location>
</feature>
<feature type="signal peptide" evidence="1">
    <location>
        <begin position="1"/>
        <end position="21"/>
    </location>
</feature>
<dbReference type="Proteomes" id="UP000005835">
    <property type="component" value="Unassembled WGS sequence"/>
</dbReference>
<dbReference type="InterPro" id="IPR005546">
    <property type="entry name" value="Autotransporte_beta"/>
</dbReference>
<gene>
    <name evidence="3" type="ORF">HMPREF9465_01450</name>
</gene>
<dbReference type="GO" id="GO:0019867">
    <property type="term" value="C:outer membrane"/>
    <property type="evidence" value="ECO:0007669"/>
    <property type="project" value="InterPro"/>
</dbReference>
<evidence type="ECO:0000256" key="1">
    <source>
        <dbReference type="SAM" id="SignalP"/>
    </source>
</evidence>
<evidence type="ECO:0000313" key="4">
    <source>
        <dbReference type="Proteomes" id="UP000005835"/>
    </source>
</evidence>
<dbReference type="SUPFAM" id="SSF103515">
    <property type="entry name" value="Autotransporter"/>
    <property type="match status" value="1"/>
</dbReference>
<dbReference type="SUPFAM" id="SSF51126">
    <property type="entry name" value="Pectin lyase-like"/>
    <property type="match status" value="1"/>
</dbReference>
<sequence>MQKTILAVALASAFSMGTACSADTNVKILQGQGIDPLLEGKYQLGGDYTLDGMTESIAYKANIDLNGHNLTITTDGSVENDKGTQSGDYAFQNLTIHGKGNLALTVTGKDQMAFGVDSGSSLKADNIALTSKNGFCIWSEDNGTKLDIATNDPTKGIIDIKSTNEAAIYVYGTETKINITDFAVLNVSTTSVNNHGNAINQNGGELNISGGKVYLSSDKRTAFVSQAANAEHPSKTTFNVSELHVDANINLPEDESGIERKTGAFTVSAGDVTVNADVFTVKVTESETNKKKDISALNIYDGQSASSDSDPVLTVNTKKTAITGDVVAKAGTSTIKSETLQVTGDLTIQKKASMPLTFSGKDSFLTGQANIEKSTADKGNNTLTFKENAVWTVKGESSVDALVVENATVDISATDKNVTVASLTGKNGTIVMDAAGENRLTATTNTVKELKAVASKTADYVTTEEAAKMLDRINAKGATITGEVKEGDYNGSIIVDQQGNTVTKTNTLMQDVLTLNGATTLSLNRILSNDIRKRMGDVRSAEGTTGAWARWDGGRLSGGAVENDFNTIQVGVDTLVPNQNFRVGFAGSYTNGDADFTRGSAEMDAWSLSAYGLWYGDNGMFADVIARVAKAETDVTADGAAKKGTLENYAYSLSGEFGWRFNLSEQFYVEPQSELTWTYIDEDDLHLGTASYTFDSMNSFMGRVGFATGMKCPNNKGDVYLRVSAVHEFAGDRKITGANGATLEEDGKDTWVEYGIGANFNLTPNTYFWADVERTEGATLDEDWRATIGVRHAF</sequence>
<keyword evidence="4" id="KW-1185">Reference proteome</keyword>
<dbReference type="NCBIfam" id="TIGR01414">
    <property type="entry name" value="autotrans_barl"/>
    <property type="match status" value="1"/>
</dbReference>
<dbReference type="eggNOG" id="COG3468">
    <property type="taxonomic scope" value="Bacteria"/>
</dbReference>
<dbReference type="InterPro" id="IPR036709">
    <property type="entry name" value="Autotransporte_beta_dom_sf"/>
</dbReference>
<dbReference type="Gene3D" id="2.40.128.130">
    <property type="entry name" value="Autotransporter beta-domain"/>
    <property type="match status" value="1"/>
</dbReference>
<dbReference type="Pfam" id="PF03797">
    <property type="entry name" value="Autotransporter"/>
    <property type="match status" value="1"/>
</dbReference>
<dbReference type="InterPro" id="IPR011050">
    <property type="entry name" value="Pectin_lyase_fold/virulence"/>
</dbReference>
<evidence type="ECO:0000259" key="2">
    <source>
        <dbReference type="PROSITE" id="PS51208"/>
    </source>
</evidence>
<dbReference type="STRING" id="742823.HMPREF9465_01450"/>